<dbReference type="PROSITE" id="PS50043">
    <property type="entry name" value="HTH_LUXR_2"/>
    <property type="match status" value="1"/>
</dbReference>
<dbReference type="PANTHER" id="PTHR43214">
    <property type="entry name" value="TWO-COMPONENT RESPONSE REGULATOR"/>
    <property type="match status" value="1"/>
</dbReference>
<keyword evidence="9" id="KW-1185">Reference proteome</keyword>
<name>A0A7Y9I7M0_9ACTN</name>
<evidence type="ECO:0000259" key="6">
    <source>
        <dbReference type="PROSITE" id="PS50043"/>
    </source>
</evidence>
<dbReference type="PANTHER" id="PTHR43214:SF24">
    <property type="entry name" value="TRANSCRIPTIONAL REGULATORY PROTEIN NARL-RELATED"/>
    <property type="match status" value="1"/>
</dbReference>
<organism evidence="8 9">
    <name type="scientific">Microlunatus parietis</name>
    <dbReference type="NCBI Taxonomy" id="682979"/>
    <lineage>
        <taxon>Bacteria</taxon>
        <taxon>Bacillati</taxon>
        <taxon>Actinomycetota</taxon>
        <taxon>Actinomycetes</taxon>
        <taxon>Propionibacteriales</taxon>
        <taxon>Propionibacteriaceae</taxon>
        <taxon>Microlunatus</taxon>
    </lineage>
</organism>
<dbReference type="InterPro" id="IPR039420">
    <property type="entry name" value="WalR-like"/>
</dbReference>
<feature type="modified residue" description="4-aspartylphosphate" evidence="5">
    <location>
        <position position="61"/>
    </location>
</feature>
<evidence type="ECO:0000256" key="2">
    <source>
        <dbReference type="ARBA" id="ARBA00023015"/>
    </source>
</evidence>
<dbReference type="InterPro" id="IPR000792">
    <property type="entry name" value="Tscrpt_reg_LuxR_C"/>
</dbReference>
<dbReference type="Proteomes" id="UP000569914">
    <property type="component" value="Unassembled WGS sequence"/>
</dbReference>
<evidence type="ECO:0000256" key="5">
    <source>
        <dbReference type="PROSITE-ProRule" id="PRU00169"/>
    </source>
</evidence>
<feature type="domain" description="HTH luxR-type" evidence="6">
    <location>
        <begin position="159"/>
        <end position="224"/>
    </location>
</feature>
<dbReference type="RefSeq" id="WP_312879025.1">
    <property type="nucleotide sequence ID" value="NZ_JACCBU010000001.1"/>
</dbReference>
<keyword evidence="4" id="KW-0804">Transcription</keyword>
<protein>
    <submittedName>
        <fullName evidence="8">DNA-binding NarL/FixJ family response regulator</fullName>
    </submittedName>
</protein>
<comment type="caution">
    <text evidence="8">The sequence shown here is derived from an EMBL/GenBank/DDBJ whole genome shotgun (WGS) entry which is preliminary data.</text>
</comment>
<evidence type="ECO:0000313" key="8">
    <source>
        <dbReference type="EMBL" id="NYE71481.1"/>
    </source>
</evidence>
<dbReference type="InterPro" id="IPR058245">
    <property type="entry name" value="NreC/VraR/RcsB-like_REC"/>
</dbReference>
<evidence type="ECO:0000256" key="1">
    <source>
        <dbReference type="ARBA" id="ARBA00022553"/>
    </source>
</evidence>
<dbReference type="AlphaFoldDB" id="A0A7Y9I7M0"/>
<proteinExistence type="predicted"/>
<reference evidence="8 9" key="1">
    <citation type="submission" date="2020-07" db="EMBL/GenBank/DDBJ databases">
        <title>Sequencing the genomes of 1000 actinobacteria strains.</title>
        <authorList>
            <person name="Klenk H.-P."/>
        </authorList>
    </citation>
    <scope>NUCLEOTIDE SEQUENCE [LARGE SCALE GENOMIC DNA]</scope>
    <source>
        <strain evidence="8 9">DSM 22083</strain>
    </source>
</reference>
<evidence type="ECO:0000256" key="4">
    <source>
        <dbReference type="ARBA" id="ARBA00023163"/>
    </source>
</evidence>
<accession>A0A7Y9I7M0</accession>
<dbReference type="SMART" id="SM00448">
    <property type="entry name" value="REC"/>
    <property type="match status" value="1"/>
</dbReference>
<dbReference type="GO" id="GO:0000160">
    <property type="term" value="P:phosphorelay signal transduction system"/>
    <property type="evidence" value="ECO:0007669"/>
    <property type="project" value="InterPro"/>
</dbReference>
<dbReference type="PROSITE" id="PS50110">
    <property type="entry name" value="RESPONSE_REGULATORY"/>
    <property type="match status" value="1"/>
</dbReference>
<keyword evidence="2" id="KW-0805">Transcription regulation</keyword>
<dbReference type="GO" id="GO:0003677">
    <property type="term" value="F:DNA binding"/>
    <property type="evidence" value="ECO:0007669"/>
    <property type="project" value="UniProtKB-KW"/>
</dbReference>
<dbReference type="EMBL" id="JACCBU010000001">
    <property type="protein sequence ID" value="NYE71481.1"/>
    <property type="molecule type" value="Genomic_DNA"/>
</dbReference>
<feature type="domain" description="Response regulatory" evidence="7">
    <location>
        <begin position="10"/>
        <end position="126"/>
    </location>
</feature>
<dbReference type="InterPro" id="IPR016032">
    <property type="entry name" value="Sig_transdc_resp-reg_C-effctor"/>
</dbReference>
<dbReference type="Pfam" id="PF00196">
    <property type="entry name" value="GerE"/>
    <property type="match status" value="1"/>
</dbReference>
<dbReference type="PRINTS" id="PR00038">
    <property type="entry name" value="HTHLUXR"/>
</dbReference>
<keyword evidence="1 5" id="KW-0597">Phosphoprotein</keyword>
<evidence type="ECO:0000313" key="9">
    <source>
        <dbReference type="Proteomes" id="UP000569914"/>
    </source>
</evidence>
<dbReference type="CDD" id="cd17535">
    <property type="entry name" value="REC_NarL-like"/>
    <property type="match status" value="1"/>
</dbReference>
<evidence type="ECO:0000259" key="7">
    <source>
        <dbReference type="PROSITE" id="PS50110"/>
    </source>
</evidence>
<dbReference type="SUPFAM" id="SSF52172">
    <property type="entry name" value="CheY-like"/>
    <property type="match status" value="1"/>
</dbReference>
<dbReference type="InterPro" id="IPR001789">
    <property type="entry name" value="Sig_transdc_resp-reg_receiver"/>
</dbReference>
<keyword evidence="3 8" id="KW-0238">DNA-binding</keyword>
<dbReference type="GO" id="GO:0006355">
    <property type="term" value="P:regulation of DNA-templated transcription"/>
    <property type="evidence" value="ECO:0007669"/>
    <property type="project" value="InterPro"/>
</dbReference>
<dbReference type="CDD" id="cd06170">
    <property type="entry name" value="LuxR_C_like"/>
    <property type="match status" value="1"/>
</dbReference>
<dbReference type="InterPro" id="IPR011006">
    <property type="entry name" value="CheY-like_superfamily"/>
</dbReference>
<dbReference type="SUPFAM" id="SSF46894">
    <property type="entry name" value="C-terminal effector domain of the bipartite response regulators"/>
    <property type="match status" value="1"/>
</dbReference>
<dbReference type="Gene3D" id="3.40.50.2300">
    <property type="match status" value="1"/>
</dbReference>
<dbReference type="SMART" id="SM00421">
    <property type="entry name" value="HTH_LUXR"/>
    <property type="match status" value="1"/>
</dbReference>
<dbReference type="Pfam" id="PF00072">
    <property type="entry name" value="Response_reg"/>
    <property type="match status" value="1"/>
</dbReference>
<gene>
    <name evidence="8" type="ORF">BKA15_002810</name>
</gene>
<sequence>MADLSEEPVRVALVDDDPLVITGLRMLLAGDPWIEVVAELNDGEPVPDAVRDHRPDVILMDIRMPGVDGIEAVRRLAALTDPPPVIMLTTFDADQTVLAAIRAGAAGYLVKDAPPEQLVAAVHAAAAGDPVFSPAVLRALVRHTRRPAEPAEAPVPAPVKAAFEALGERERAIARGVTAGLSNADIAAELYLSAGTVKAAISGMLASLGLDNRIQLAILTHRLDTTDDQLP</sequence>
<evidence type="ECO:0000256" key="3">
    <source>
        <dbReference type="ARBA" id="ARBA00023125"/>
    </source>
</evidence>